<comment type="caution">
    <text evidence="5">The sequence shown here is derived from an EMBL/GenBank/DDBJ whole genome shotgun (WGS) entry which is preliminary data.</text>
</comment>
<dbReference type="Pfam" id="PF00132">
    <property type="entry name" value="Hexapep"/>
    <property type="match status" value="2"/>
</dbReference>
<comment type="similarity">
    <text evidence="1">Belongs to the transferase hexapeptide repeat family.</text>
</comment>
<dbReference type="AlphaFoldDB" id="A0A5D0RE24"/>
<dbReference type="NCBIfam" id="TIGR03570">
    <property type="entry name" value="NeuD_NnaD"/>
    <property type="match status" value="1"/>
</dbReference>
<sequence>MIVLGAKGHAKDLLVVLNETVNVQSSLTFYDDFTKPEEALFLDTYPILHDIKEIDFNENPHFVSAIGIPKYRKSIVEKFLKEGGVYQTVISKHANIGALDVNIGAGSNIMPFVFISNSVQIGEGCLINTAAHIHHDVIIGDYCDVSPGAQILGRVKIGNNCSIGAGAIVLPNITLGDHVTVGAGTVVVADCLSENTIVGVPGKLKNK</sequence>
<dbReference type="PANTHER" id="PTHR43300">
    <property type="entry name" value="ACETYLTRANSFERASE"/>
    <property type="match status" value="1"/>
</dbReference>
<dbReference type="InterPro" id="IPR041561">
    <property type="entry name" value="PglD_N"/>
</dbReference>
<accession>A0A5D0RE24</accession>
<dbReference type="Gene3D" id="2.160.10.10">
    <property type="entry name" value="Hexapeptide repeat proteins"/>
    <property type="match status" value="1"/>
</dbReference>
<feature type="domain" description="PglD N-terminal" evidence="4">
    <location>
        <begin position="2"/>
        <end position="79"/>
    </location>
</feature>
<dbReference type="OrthoDB" id="708224at2"/>
<dbReference type="InterPro" id="IPR020019">
    <property type="entry name" value="AcTrfase_PglD-like"/>
</dbReference>
<dbReference type="PANTHER" id="PTHR43300:SF10">
    <property type="entry name" value="2,3,4,5-TETRAHYDROPYRIDINE-2,6-DICARBOXYLATE N-ACETYLTRANSFERASE"/>
    <property type="match status" value="1"/>
</dbReference>
<feature type="site" description="Increases basicity of active site His" evidence="2">
    <location>
        <position position="136"/>
    </location>
</feature>
<dbReference type="InterPro" id="IPR050179">
    <property type="entry name" value="Trans_hexapeptide_repeat"/>
</dbReference>
<dbReference type="InterPro" id="IPR011004">
    <property type="entry name" value="Trimer_LpxA-like_sf"/>
</dbReference>
<dbReference type="CDD" id="cd03360">
    <property type="entry name" value="LbH_AT_putative"/>
    <property type="match status" value="1"/>
</dbReference>
<proteinExistence type="inferred from homology"/>
<feature type="active site" description="Proton acceptor" evidence="2">
    <location>
        <position position="135"/>
    </location>
</feature>
<dbReference type="Proteomes" id="UP000323720">
    <property type="component" value="Unassembled WGS sequence"/>
</dbReference>
<dbReference type="GO" id="GO:0016740">
    <property type="term" value="F:transferase activity"/>
    <property type="evidence" value="ECO:0007669"/>
    <property type="project" value="UniProtKB-KW"/>
</dbReference>
<protein>
    <submittedName>
        <fullName evidence="5">Acetyltransferase</fullName>
    </submittedName>
</protein>
<name>A0A5D0RE24_9FLAO</name>
<evidence type="ECO:0000256" key="2">
    <source>
        <dbReference type="PIRSR" id="PIRSR620019-1"/>
    </source>
</evidence>
<dbReference type="SUPFAM" id="SSF51161">
    <property type="entry name" value="Trimeric LpxA-like enzymes"/>
    <property type="match status" value="1"/>
</dbReference>
<dbReference type="RefSeq" id="WP_148403306.1">
    <property type="nucleotide sequence ID" value="NZ_VSKK01000001.1"/>
</dbReference>
<evidence type="ECO:0000259" key="4">
    <source>
        <dbReference type="Pfam" id="PF17836"/>
    </source>
</evidence>
<reference evidence="5 6" key="1">
    <citation type="submission" date="2019-08" db="EMBL/GenBank/DDBJ databases">
        <title>Genomes of Antarctic Bizionia species.</title>
        <authorList>
            <person name="Bowman J.P."/>
        </authorList>
    </citation>
    <scope>NUCLEOTIDE SEQUENCE [LARGE SCALE GENOMIC DNA]</scope>
    <source>
        <strain evidence="5 6">ADA-4</strain>
    </source>
</reference>
<feature type="binding site" evidence="3">
    <location>
        <position position="67"/>
    </location>
    <ligand>
        <name>substrate</name>
    </ligand>
</feature>
<keyword evidence="6" id="KW-1185">Reference proteome</keyword>
<dbReference type="Pfam" id="PF17836">
    <property type="entry name" value="PglD_N"/>
    <property type="match status" value="1"/>
</dbReference>
<dbReference type="InterPro" id="IPR001451">
    <property type="entry name" value="Hexapep"/>
</dbReference>
<evidence type="ECO:0000256" key="3">
    <source>
        <dbReference type="PIRSR" id="PIRSR620019-2"/>
    </source>
</evidence>
<evidence type="ECO:0000256" key="1">
    <source>
        <dbReference type="ARBA" id="ARBA00007274"/>
    </source>
</evidence>
<gene>
    <name evidence="5" type="ORF">ES674_07405</name>
</gene>
<keyword evidence="5" id="KW-0808">Transferase</keyword>
<dbReference type="EMBL" id="VSKK01000001">
    <property type="protein sequence ID" value="TYB79573.1"/>
    <property type="molecule type" value="Genomic_DNA"/>
</dbReference>
<dbReference type="Gene3D" id="3.40.50.20">
    <property type="match status" value="1"/>
</dbReference>
<evidence type="ECO:0000313" key="5">
    <source>
        <dbReference type="EMBL" id="TYB79573.1"/>
    </source>
</evidence>
<organism evidence="5 6">
    <name type="scientific">Bizionia myxarmorum</name>
    <dbReference type="NCBI Taxonomy" id="291186"/>
    <lineage>
        <taxon>Bacteria</taxon>
        <taxon>Pseudomonadati</taxon>
        <taxon>Bacteroidota</taxon>
        <taxon>Flavobacteriia</taxon>
        <taxon>Flavobacteriales</taxon>
        <taxon>Flavobacteriaceae</taxon>
        <taxon>Bizionia</taxon>
    </lineage>
</organism>
<evidence type="ECO:0000313" key="6">
    <source>
        <dbReference type="Proteomes" id="UP000323720"/>
    </source>
</evidence>